<dbReference type="OrthoDB" id="10382090at2759"/>
<evidence type="ECO:0000313" key="3">
    <source>
        <dbReference type="Proteomes" id="UP000601435"/>
    </source>
</evidence>
<feature type="compositionally biased region" description="Basic residues" evidence="1">
    <location>
        <begin position="266"/>
        <end position="281"/>
    </location>
</feature>
<feature type="compositionally biased region" description="Basic residues" evidence="1">
    <location>
        <begin position="194"/>
        <end position="218"/>
    </location>
</feature>
<sequence length="305" mass="34949">MGGSGRWHRLDEGRWARARSLQMDSIFDDAQDAPYAVMAFALHCLDRSDLEQLLQMGLHHRWSWRIREIYEKAVDAYFTEHFGEDFSETFGISSLSLQDLSQVVAIMRCWKAGNEDAEALEAELCRLCQVDLAPKTEERFRFLEEAAAVADDDQDAEEDEDSPEEDEQPVTKMQAEPTEVEEEPEESHLIGILRPKRPRKKLHKRMVPKPSLLKRNRPLQRSSLQSLLSIPDPEREVDPDIFPEIEPESEVDGSGRSSSDVAPHTSVKRIVPKPSMLRRNRPLQDSVQGRTSARRMRFGLSSSLR</sequence>
<keyword evidence="3" id="KW-1185">Reference proteome</keyword>
<proteinExistence type="predicted"/>
<name>A0A812Y1C2_9DINO</name>
<protein>
    <submittedName>
        <fullName evidence="2">Uncharacterized protein</fullName>
    </submittedName>
</protein>
<gene>
    <name evidence="2" type="ORF">SNEC2469_LOCUS22021</name>
</gene>
<dbReference type="AlphaFoldDB" id="A0A812Y1C2"/>
<evidence type="ECO:0000256" key="1">
    <source>
        <dbReference type="SAM" id="MobiDB-lite"/>
    </source>
</evidence>
<feature type="region of interest" description="Disordered" evidence="1">
    <location>
        <begin position="147"/>
        <end position="305"/>
    </location>
</feature>
<evidence type="ECO:0000313" key="2">
    <source>
        <dbReference type="EMBL" id="CAE7757936.1"/>
    </source>
</evidence>
<dbReference type="Proteomes" id="UP000601435">
    <property type="component" value="Unassembled WGS sequence"/>
</dbReference>
<feature type="compositionally biased region" description="Acidic residues" evidence="1">
    <location>
        <begin position="150"/>
        <end position="168"/>
    </location>
</feature>
<accession>A0A812Y1C2</accession>
<feature type="compositionally biased region" description="Low complexity" evidence="1">
    <location>
        <begin position="219"/>
        <end position="229"/>
    </location>
</feature>
<dbReference type="EMBL" id="CAJNJA010039586">
    <property type="protein sequence ID" value="CAE7757936.1"/>
    <property type="molecule type" value="Genomic_DNA"/>
</dbReference>
<organism evidence="2 3">
    <name type="scientific">Symbiodinium necroappetens</name>
    <dbReference type="NCBI Taxonomy" id="1628268"/>
    <lineage>
        <taxon>Eukaryota</taxon>
        <taxon>Sar</taxon>
        <taxon>Alveolata</taxon>
        <taxon>Dinophyceae</taxon>
        <taxon>Suessiales</taxon>
        <taxon>Symbiodiniaceae</taxon>
        <taxon>Symbiodinium</taxon>
    </lineage>
</organism>
<feature type="compositionally biased region" description="Acidic residues" evidence="1">
    <location>
        <begin position="239"/>
        <end position="251"/>
    </location>
</feature>
<reference evidence="2" key="1">
    <citation type="submission" date="2021-02" db="EMBL/GenBank/DDBJ databases">
        <authorList>
            <person name="Dougan E. K."/>
            <person name="Rhodes N."/>
            <person name="Thang M."/>
            <person name="Chan C."/>
        </authorList>
    </citation>
    <scope>NUCLEOTIDE SEQUENCE</scope>
</reference>
<comment type="caution">
    <text evidence="2">The sequence shown here is derived from an EMBL/GenBank/DDBJ whole genome shotgun (WGS) entry which is preliminary data.</text>
</comment>